<evidence type="ECO:0000256" key="1">
    <source>
        <dbReference type="ARBA" id="ARBA00038310"/>
    </source>
</evidence>
<dbReference type="Proteomes" id="UP001595593">
    <property type="component" value="Unassembled WGS sequence"/>
</dbReference>
<dbReference type="RefSeq" id="WP_379592933.1">
    <property type="nucleotide sequence ID" value="NZ_JBHRTN010000003.1"/>
</dbReference>
<dbReference type="SUPFAM" id="SSF51556">
    <property type="entry name" value="Metallo-dependent hydrolases"/>
    <property type="match status" value="1"/>
</dbReference>
<name>A0ABV7FTR0_9PROT</name>
<dbReference type="EMBL" id="JBHRTN010000003">
    <property type="protein sequence ID" value="MFC3123749.1"/>
    <property type="molecule type" value="Genomic_DNA"/>
</dbReference>
<proteinExistence type="inferred from homology"/>
<dbReference type="PANTHER" id="PTHR43569">
    <property type="entry name" value="AMIDOHYDROLASE"/>
    <property type="match status" value="1"/>
</dbReference>
<dbReference type="InterPro" id="IPR006680">
    <property type="entry name" value="Amidohydro-rel"/>
</dbReference>
<sequence>MIDAHHHVWQLARGGYGWMTPDMTIHHDYGLDDLRPLLDGVGGTVLVQADATEAETDFMLEVAAGSAGLVLGVVGWVDLAAPDASARIATRASTPGLVGLRPMLQDLPDPRWILRPEVAPALAAMERLDLPLDLLILAHQLPLVPELAARHPALRMVIDHGAKPPIREGSWQPWADDLALAAALGPRIHVKMSGLVTEAAPGWTTAVLRPWVAHLLDCFGPGRVLWGSDWPVVDLAGGYNAWREASLDMLDGLGAAEREAVLGGNAARFYRLGS</sequence>
<evidence type="ECO:0000313" key="4">
    <source>
        <dbReference type="Proteomes" id="UP001595593"/>
    </source>
</evidence>
<feature type="domain" description="Amidohydrolase-related" evidence="2">
    <location>
        <begin position="2"/>
        <end position="272"/>
    </location>
</feature>
<comment type="similarity">
    <text evidence="1">Belongs to the metallo-dependent hydrolases superfamily.</text>
</comment>
<protein>
    <submittedName>
        <fullName evidence="3">Amidohydrolase family protein</fullName>
    </submittedName>
</protein>
<reference evidence="4" key="1">
    <citation type="journal article" date="2019" name="Int. J. Syst. Evol. Microbiol.">
        <title>The Global Catalogue of Microorganisms (GCM) 10K type strain sequencing project: providing services to taxonomists for standard genome sequencing and annotation.</title>
        <authorList>
            <consortium name="The Broad Institute Genomics Platform"/>
            <consortium name="The Broad Institute Genome Sequencing Center for Infectious Disease"/>
            <person name="Wu L."/>
            <person name="Ma J."/>
        </authorList>
    </citation>
    <scope>NUCLEOTIDE SEQUENCE [LARGE SCALE GENOMIC DNA]</scope>
    <source>
        <strain evidence="4">KCTC 52094</strain>
    </source>
</reference>
<comment type="caution">
    <text evidence="3">The sequence shown here is derived from an EMBL/GenBank/DDBJ whole genome shotgun (WGS) entry which is preliminary data.</text>
</comment>
<dbReference type="InterPro" id="IPR052350">
    <property type="entry name" value="Metallo-dep_Lactonases"/>
</dbReference>
<dbReference type="PANTHER" id="PTHR43569:SF2">
    <property type="entry name" value="AMIDOHYDROLASE-RELATED DOMAIN-CONTAINING PROTEIN"/>
    <property type="match status" value="1"/>
</dbReference>
<accession>A0ABV7FTR0</accession>
<gene>
    <name evidence="3" type="ORF">ACFOD4_01645</name>
</gene>
<dbReference type="Gene3D" id="3.20.20.140">
    <property type="entry name" value="Metal-dependent hydrolases"/>
    <property type="match status" value="1"/>
</dbReference>
<evidence type="ECO:0000259" key="2">
    <source>
        <dbReference type="Pfam" id="PF04909"/>
    </source>
</evidence>
<dbReference type="Pfam" id="PF04909">
    <property type="entry name" value="Amidohydro_2"/>
    <property type="match status" value="1"/>
</dbReference>
<dbReference type="InterPro" id="IPR032466">
    <property type="entry name" value="Metal_Hydrolase"/>
</dbReference>
<keyword evidence="4" id="KW-1185">Reference proteome</keyword>
<evidence type="ECO:0000313" key="3">
    <source>
        <dbReference type="EMBL" id="MFC3123749.1"/>
    </source>
</evidence>
<organism evidence="3 4">
    <name type="scientific">Teichococcus globiformis</name>
    <dbReference type="NCBI Taxonomy" id="2307229"/>
    <lineage>
        <taxon>Bacteria</taxon>
        <taxon>Pseudomonadati</taxon>
        <taxon>Pseudomonadota</taxon>
        <taxon>Alphaproteobacteria</taxon>
        <taxon>Acetobacterales</taxon>
        <taxon>Roseomonadaceae</taxon>
        <taxon>Roseomonas</taxon>
    </lineage>
</organism>